<gene>
    <name evidence="5" type="primary">degA</name>
    <name evidence="5" type="ORF">HRbin17_02332</name>
</gene>
<dbReference type="Pfam" id="PF13377">
    <property type="entry name" value="Peripla_BP_3"/>
    <property type="match status" value="1"/>
</dbReference>
<sequence length="341" mass="38052">MSSNRVTIRDIAKRLGVSPATVSTALTGRRNGVFVSEETKRRVWEVARELGYPLERLRARTPQLQRVALFCPPRPDSLLISGTVLELSHLLSQQGFRVLVHISHDRRQACEVVQHLYRRQEVDGAIFVGSRNHPEEVAVGEVPCVVVGEVPESVAVWRVGVDNEGGGRLVGEHLWALGHRRVGMVFSEANPLPSMKRLQGLRKVWQERGMDFPDEWVLRLSSDAESELMERLPPFVQPKRGKLAFTALFCYNDRLAGIAIKCLRRMGLRVPDDISVVGFDDAPYAELLDPPLTTVQQPFDQLGALAAQLLQERLSAPLEPPKVLVLPCRLVVRASTTSVSQ</sequence>
<protein>
    <submittedName>
        <fullName evidence="5">HTH-type transcriptional regulator DegA</fullName>
    </submittedName>
</protein>
<dbReference type="Gene3D" id="3.40.50.2300">
    <property type="match status" value="2"/>
</dbReference>
<organism evidence="5 6">
    <name type="scientific">Candidatus Fervidibacter japonicus</name>
    <dbReference type="NCBI Taxonomy" id="2035412"/>
    <lineage>
        <taxon>Bacteria</taxon>
        <taxon>Candidatus Fervidibacterota</taxon>
        <taxon>Candidatus Fervidibacter</taxon>
    </lineage>
</organism>
<dbReference type="SMART" id="SM00354">
    <property type="entry name" value="HTH_LACI"/>
    <property type="match status" value="1"/>
</dbReference>
<feature type="domain" description="HTH lacI-type" evidence="4">
    <location>
        <begin position="6"/>
        <end position="63"/>
    </location>
</feature>
<keyword evidence="2" id="KW-0238">DNA-binding</keyword>
<dbReference type="EMBL" id="BEHT01000038">
    <property type="protein sequence ID" value="GBC99801.1"/>
    <property type="molecule type" value="Genomic_DNA"/>
</dbReference>
<dbReference type="InterPro" id="IPR010982">
    <property type="entry name" value="Lambda_DNA-bd_dom_sf"/>
</dbReference>
<dbReference type="InterPro" id="IPR046335">
    <property type="entry name" value="LacI/GalR-like_sensor"/>
</dbReference>
<proteinExistence type="predicted"/>
<dbReference type="PANTHER" id="PTHR30146">
    <property type="entry name" value="LACI-RELATED TRANSCRIPTIONAL REPRESSOR"/>
    <property type="match status" value="1"/>
</dbReference>
<comment type="caution">
    <text evidence="5">The sequence shown here is derived from an EMBL/GenBank/DDBJ whole genome shotgun (WGS) entry which is preliminary data.</text>
</comment>
<evidence type="ECO:0000256" key="1">
    <source>
        <dbReference type="ARBA" id="ARBA00023015"/>
    </source>
</evidence>
<keyword evidence="1" id="KW-0805">Transcription regulation</keyword>
<dbReference type="GO" id="GO:0003700">
    <property type="term" value="F:DNA-binding transcription factor activity"/>
    <property type="evidence" value="ECO:0007669"/>
    <property type="project" value="TreeGrafter"/>
</dbReference>
<dbReference type="CDD" id="cd06267">
    <property type="entry name" value="PBP1_LacI_sugar_binding-like"/>
    <property type="match status" value="1"/>
</dbReference>
<dbReference type="AlphaFoldDB" id="A0A2H5XF45"/>
<dbReference type="InterPro" id="IPR000843">
    <property type="entry name" value="HTH_LacI"/>
</dbReference>
<dbReference type="SUPFAM" id="SSF47413">
    <property type="entry name" value="lambda repressor-like DNA-binding domains"/>
    <property type="match status" value="1"/>
</dbReference>
<name>A0A2H5XF45_9BACT</name>
<evidence type="ECO:0000313" key="5">
    <source>
        <dbReference type="EMBL" id="GBC99801.1"/>
    </source>
</evidence>
<dbReference type="PROSITE" id="PS50932">
    <property type="entry name" value="HTH_LACI_2"/>
    <property type="match status" value="1"/>
</dbReference>
<evidence type="ECO:0000259" key="4">
    <source>
        <dbReference type="PROSITE" id="PS50932"/>
    </source>
</evidence>
<evidence type="ECO:0000256" key="2">
    <source>
        <dbReference type="ARBA" id="ARBA00023125"/>
    </source>
</evidence>
<dbReference type="Proteomes" id="UP000236173">
    <property type="component" value="Unassembled WGS sequence"/>
</dbReference>
<dbReference type="GO" id="GO:0000976">
    <property type="term" value="F:transcription cis-regulatory region binding"/>
    <property type="evidence" value="ECO:0007669"/>
    <property type="project" value="TreeGrafter"/>
</dbReference>
<dbReference type="SUPFAM" id="SSF53822">
    <property type="entry name" value="Periplasmic binding protein-like I"/>
    <property type="match status" value="1"/>
</dbReference>
<dbReference type="InterPro" id="IPR028082">
    <property type="entry name" value="Peripla_BP_I"/>
</dbReference>
<accession>A0A2H5XF45</accession>
<evidence type="ECO:0000313" key="6">
    <source>
        <dbReference type="Proteomes" id="UP000236173"/>
    </source>
</evidence>
<dbReference type="CDD" id="cd01392">
    <property type="entry name" value="HTH_LacI"/>
    <property type="match status" value="1"/>
</dbReference>
<dbReference type="Gene3D" id="1.10.260.40">
    <property type="entry name" value="lambda repressor-like DNA-binding domains"/>
    <property type="match status" value="1"/>
</dbReference>
<dbReference type="PANTHER" id="PTHR30146:SF109">
    <property type="entry name" value="HTH-TYPE TRANSCRIPTIONAL REGULATOR GALS"/>
    <property type="match status" value="1"/>
</dbReference>
<reference evidence="6" key="1">
    <citation type="submission" date="2017-09" db="EMBL/GenBank/DDBJ databases">
        <title>Metaegenomics of thermophilic ammonia-oxidizing enrichment culture.</title>
        <authorList>
            <person name="Kato S."/>
            <person name="Suzuki K."/>
        </authorList>
    </citation>
    <scope>NUCLEOTIDE SEQUENCE [LARGE SCALE GENOMIC DNA]</scope>
</reference>
<keyword evidence="3" id="KW-0804">Transcription</keyword>
<evidence type="ECO:0000256" key="3">
    <source>
        <dbReference type="ARBA" id="ARBA00023163"/>
    </source>
</evidence>
<dbReference type="Pfam" id="PF00356">
    <property type="entry name" value="LacI"/>
    <property type="match status" value="1"/>
</dbReference>